<reference evidence="2" key="1">
    <citation type="submission" date="2018-05" db="EMBL/GenBank/DDBJ databases">
        <authorList>
            <person name="Lanie J.A."/>
            <person name="Ng W.-L."/>
            <person name="Kazmierczak K.M."/>
            <person name="Andrzejewski T.M."/>
            <person name="Davidsen T.M."/>
            <person name="Wayne K.J."/>
            <person name="Tettelin H."/>
            <person name="Glass J.I."/>
            <person name="Rusch D."/>
            <person name="Podicherti R."/>
            <person name="Tsui H.-C.T."/>
            <person name="Winkler M.E."/>
        </authorList>
    </citation>
    <scope>NUCLEOTIDE SEQUENCE</scope>
</reference>
<sequence length="131" mass="14911">MGSAKVMKVIGSAPYLRVSNFMDSLNFYVDVLGFDRPPLWGDPPSFAMPSKDGFVIMLSYEEGKPPRPNGPMKEWDAYFWCEGLDEYFLHLKGQGATFIHEIEERAYYGMRELAVADPDGHMIVFAEDMDN</sequence>
<dbReference type="Pfam" id="PF00903">
    <property type="entry name" value="Glyoxalase"/>
    <property type="match status" value="1"/>
</dbReference>
<organism evidence="2">
    <name type="scientific">marine metagenome</name>
    <dbReference type="NCBI Taxonomy" id="408172"/>
    <lineage>
        <taxon>unclassified sequences</taxon>
        <taxon>metagenomes</taxon>
        <taxon>ecological metagenomes</taxon>
    </lineage>
</organism>
<feature type="domain" description="VOC" evidence="1">
    <location>
        <begin position="9"/>
        <end position="128"/>
    </location>
</feature>
<dbReference type="PROSITE" id="PS51819">
    <property type="entry name" value="VOC"/>
    <property type="match status" value="1"/>
</dbReference>
<dbReference type="SUPFAM" id="SSF54593">
    <property type="entry name" value="Glyoxalase/Bleomycin resistance protein/Dihydroxybiphenyl dioxygenase"/>
    <property type="match status" value="1"/>
</dbReference>
<dbReference type="InterPro" id="IPR029068">
    <property type="entry name" value="Glyas_Bleomycin-R_OHBP_Dase"/>
</dbReference>
<dbReference type="InterPro" id="IPR004360">
    <property type="entry name" value="Glyas_Fos-R_dOase_dom"/>
</dbReference>
<dbReference type="AlphaFoldDB" id="A0A382F275"/>
<dbReference type="InterPro" id="IPR037523">
    <property type="entry name" value="VOC_core"/>
</dbReference>
<evidence type="ECO:0000259" key="1">
    <source>
        <dbReference type="PROSITE" id="PS51819"/>
    </source>
</evidence>
<accession>A0A382F275</accession>
<protein>
    <recommendedName>
        <fullName evidence="1">VOC domain-containing protein</fullName>
    </recommendedName>
</protein>
<proteinExistence type="predicted"/>
<name>A0A382F275_9ZZZZ</name>
<gene>
    <name evidence="2" type="ORF">METZ01_LOCUS209629</name>
</gene>
<dbReference type="EMBL" id="UINC01047467">
    <property type="protein sequence ID" value="SVB56775.1"/>
    <property type="molecule type" value="Genomic_DNA"/>
</dbReference>
<dbReference type="Gene3D" id="3.10.180.10">
    <property type="entry name" value="2,3-Dihydroxybiphenyl 1,2-Dioxygenase, domain 1"/>
    <property type="match status" value="1"/>
</dbReference>
<evidence type="ECO:0000313" key="2">
    <source>
        <dbReference type="EMBL" id="SVB56775.1"/>
    </source>
</evidence>